<dbReference type="PRINTS" id="PR00301">
    <property type="entry name" value="HEATSHOCK70"/>
</dbReference>
<dbReference type="SUPFAM" id="SSF100934">
    <property type="entry name" value="Heat shock protein 70kD (HSP70), C-terminal subdomain"/>
    <property type="match status" value="1"/>
</dbReference>
<dbReference type="SUPFAM" id="SSF53067">
    <property type="entry name" value="Actin-like ATPase domain"/>
    <property type="match status" value="2"/>
</dbReference>
<keyword evidence="5" id="KW-0346">Stress response</keyword>
<dbReference type="EMBL" id="MK072249">
    <property type="protein sequence ID" value="AYV80807.1"/>
    <property type="molecule type" value="Genomic_DNA"/>
</dbReference>
<dbReference type="PANTHER" id="PTHR19375">
    <property type="entry name" value="HEAT SHOCK PROTEIN 70KDA"/>
    <property type="match status" value="1"/>
</dbReference>
<dbReference type="InterPro" id="IPR018181">
    <property type="entry name" value="Heat_shock_70_CS"/>
</dbReference>
<keyword evidence="3 4" id="KW-0067">ATP-binding</keyword>
<organism evidence="5">
    <name type="scientific">Harvfovirus sp</name>
    <dbReference type="NCBI Taxonomy" id="2487768"/>
    <lineage>
        <taxon>Viruses</taxon>
        <taxon>Varidnaviria</taxon>
        <taxon>Bamfordvirae</taxon>
        <taxon>Nucleocytoviricota</taxon>
        <taxon>Megaviricetes</taxon>
        <taxon>Imitervirales</taxon>
        <taxon>Mimiviridae</taxon>
        <taxon>Klosneuvirinae</taxon>
    </lineage>
</organism>
<evidence type="ECO:0000256" key="3">
    <source>
        <dbReference type="ARBA" id="ARBA00022840"/>
    </source>
</evidence>
<dbReference type="FunFam" id="3.90.640.10:FF:000010">
    <property type="entry name" value="heat shock 70 kDa protein 14"/>
    <property type="match status" value="1"/>
</dbReference>
<dbReference type="InterPro" id="IPR013126">
    <property type="entry name" value="Hsp_70_fam"/>
</dbReference>
<dbReference type="Pfam" id="PF00012">
    <property type="entry name" value="HSP70"/>
    <property type="match status" value="1"/>
</dbReference>
<protein>
    <submittedName>
        <fullName evidence="5">Heat shock 70 kDa protein</fullName>
    </submittedName>
</protein>
<dbReference type="InterPro" id="IPR029047">
    <property type="entry name" value="HSP70_peptide-bd_sf"/>
</dbReference>
<reference evidence="5" key="1">
    <citation type="submission" date="2018-10" db="EMBL/GenBank/DDBJ databases">
        <title>Hidden diversity of soil giant viruses.</title>
        <authorList>
            <person name="Schulz F."/>
            <person name="Alteio L."/>
            <person name="Goudeau D."/>
            <person name="Ryan E.M."/>
            <person name="Malmstrom R.R."/>
            <person name="Blanchard J."/>
            <person name="Woyke T."/>
        </authorList>
    </citation>
    <scope>NUCLEOTIDE SEQUENCE</scope>
    <source>
        <strain evidence="5">HAV1</strain>
    </source>
</reference>
<dbReference type="PROSITE" id="PS01036">
    <property type="entry name" value="HSP70_3"/>
    <property type="match status" value="1"/>
</dbReference>
<keyword evidence="2 4" id="KW-0547">Nucleotide-binding</keyword>
<dbReference type="Gene3D" id="3.30.420.40">
    <property type="match status" value="2"/>
</dbReference>
<dbReference type="NCBIfam" id="NF001413">
    <property type="entry name" value="PRK00290.1"/>
    <property type="match status" value="1"/>
</dbReference>
<dbReference type="FunFam" id="2.60.34.10:FF:000002">
    <property type="entry name" value="Heat shock 70 kDa"/>
    <property type="match status" value="1"/>
</dbReference>
<dbReference type="PROSITE" id="PS00297">
    <property type="entry name" value="HSP70_1"/>
    <property type="match status" value="1"/>
</dbReference>
<evidence type="ECO:0000256" key="1">
    <source>
        <dbReference type="ARBA" id="ARBA00007381"/>
    </source>
</evidence>
<dbReference type="Gene3D" id="3.30.30.30">
    <property type="match status" value="1"/>
</dbReference>
<dbReference type="Gene3D" id="2.60.34.10">
    <property type="entry name" value="Substrate Binding Domain Of DNAk, Chain A, domain 1"/>
    <property type="match status" value="1"/>
</dbReference>
<name>A0A3G5A0T7_9VIRU</name>
<dbReference type="FunFam" id="3.30.30.30:FF:000001">
    <property type="entry name" value="heat shock 70 kDa protein-like"/>
    <property type="match status" value="1"/>
</dbReference>
<dbReference type="Gene3D" id="1.20.1270.10">
    <property type="match status" value="1"/>
</dbReference>
<gene>
    <name evidence="5" type="ORF">Harvfovirus7_4</name>
</gene>
<evidence type="ECO:0000256" key="2">
    <source>
        <dbReference type="ARBA" id="ARBA00022741"/>
    </source>
</evidence>
<dbReference type="Gene3D" id="3.90.640.10">
    <property type="entry name" value="Actin, Chain A, domain 4"/>
    <property type="match status" value="1"/>
</dbReference>
<dbReference type="InterPro" id="IPR043129">
    <property type="entry name" value="ATPase_NBD"/>
</dbReference>
<sequence>MSNEAENVAIGIDLGTTYSCVGVYRSNTGIVEIIANDQGNKTTPSYVAFTDTERLIGEAAKNQASGNPENTIFDIKRLIGRKFSDVGLQADLKHFPYKVVCVADDKPMVEVKFMGETKRFSPEEISAMILGKMKKIAEDFLGFAVRKAVVTVPAYFNDSQRQATKDAGVIAGLEVIRIINEPTAAAVAHGLGKKNGEKNILIYDWGGGTLDVSVLNVENDVFEVKATAGNCRCGGEDLDNRLVTYCLGEFCKKNKFSPDMTKELLNNSRAKRRLRTECEKIKRVLSSSTAATMSIDAFSNGFDLNIPVTRAKFEELVREEFIECLKPLDQALNDAKISKSDIDEVVLVGGSTRIPKLQQSLEKYFNKKPRGDINPDEAVAYGAAVQAFVVNGGKDAKTSELVLLDVAPLSLGIETAGKIMAILIPRNSTIPCKKEDTFSTYSDNQPAVTIQIFQGERTRTDDPNNIQLGRFELTGIPPMPRGVPRIKVCFDVDANGILNVSASEESSGKSNKITIVNEKGRMSKEEIERKVKDAEMFSAQDKEIRDCIEAKNSFENYIYNVRNTIDDPKTCETVKQKLGEENYASVKSMVSKYIQWLDENSLKAGKEEFIAKQKEAESEILPILKSMYGDVDSGMNAFANAAKEMGAGSGGPKVDEVD</sequence>
<dbReference type="GO" id="GO:0140662">
    <property type="term" value="F:ATP-dependent protein folding chaperone"/>
    <property type="evidence" value="ECO:0007669"/>
    <property type="project" value="InterPro"/>
</dbReference>
<dbReference type="SUPFAM" id="SSF100920">
    <property type="entry name" value="Heat shock protein 70kD (HSP70), peptide-binding domain"/>
    <property type="match status" value="1"/>
</dbReference>
<evidence type="ECO:0000313" key="5">
    <source>
        <dbReference type="EMBL" id="AYV80807.1"/>
    </source>
</evidence>
<proteinExistence type="inferred from homology"/>
<comment type="similarity">
    <text evidence="1 4">Belongs to the heat shock protein 70 family.</text>
</comment>
<accession>A0A3G5A0T7</accession>
<dbReference type="GO" id="GO:0005524">
    <property type="term" value="F:ATP binding"/>
    <property type="evidence" value="ECO:0007669"/>
    <property type="project" value="UniProtKB-KW"/>
</dbReference>
<dbReference type="InterPro" id="IPR029048">
    <property type="entry name" value="HSP70_C_sf"/>
</dbReference>
<dbReference type="FunFam" id="3.30.420.40:FF:000026">
    <property type="entry name" value="Heat shock protein 70"/>
    <property type="match status" value="1"/>
</dbReference>
<evidence type="ECO:0000256" key="4">
    <source>
        <dbReference type="RuleBase" id="RU003322"/>
    </source>
</evidence>